<dbReference type="PRINTS" id="PR00681">
    <property type="entry name" value="RIBOSOMALS1"/>
</dbReference>
<comment type="caution">
    <text evidence="2">The sequence shown here is derived from an EMBL/GenBank/DDBJ whole genome shotgun (WGS) entry which is preliminary data.</text>
</comment>
<dbReference type="SUPFAM" id="SSF50249">
    <property type="entry name" value="Nucleic acid-binding proteins"/>
    <property type="match status" value="1"/>
</dbReference>
<keyword evidence="2" id="KW-0689">Ribosomal protein</keyword>
<proteinExistence type="predicted"/>
<evidence type="ECO:0000313" key="2">
    <source>
        <dbReference type="EMBL" id="EQD50023.1"/>
    </source>
</evidence>
<dbReference type="PROSITE" id="PS50126">
    <property type="entry name" value="S1"/>
    <property type="match status" value="1"/>
</dbReference>
<dbReference type="EMBL" id="AUZX01009951">
    <property type="protein sequence ID" value="EQD50023.1"/>
    <property type="molecule type" value="Genomic_DNA"/>
</dbReference>
<dbReference type="Pfam" id="PF00575">
    <property type="entry name" value="S1"/>
    <property type="match status" value="1"/>
</dbReference>
<evidence type="ECO:0000259" key="1">
    <source>
        <dbReference type="PROSITE" id="PS50126"/>
    </source>
</evidence>
<reference evidence="2" key="1">
    <citation type="submission" date="2013-08" db="EMBL/GenBank/DDBJ databases">
        <authorList>
            <person name="Mendez C."/>
            <person name="Richter M."/>
            <person name="Ferrer M."/>
            <person name="Sanchez J."/>
        </authorList>
    </citation>
    <scope>NUCLEOTIDE SEQUENCE</scope>
</reference>
<dbReference type="InterPro" id="IPR012340">
    <property type="entry name" value="NA-bd_OB-fold"/>
</dbReference>
<sequence length="122" mass="13034">MVERYMSVELAGSSGLHEGSGYSIGTFEGPFTGTVIVPGVPLGVTDEHGRYVPREIVADDLGDEQISAAIESSFVEVEEGNLVEGTVVKVDREEVLVDLGFKSEGVIPLRELSIRNDVLPGD</sequence>
<gene>
    <name evidence="2" type="ORF">B1A_13592</name>
</gene>
<accession>T0ZZH7</accession>
<dbReference type="GO" id="GO:0003676">
    <property type="term" value="F:nucleic acid binding"/>
    <property type="evidence" value="ECO:0007669"/>
    <property type="project" value="InterPro"/>
</dbReference>
<dbReference type="AlphaFoldDB" id="T0ZZH7"/>
<dbReference type="Gene3D" id="2.40.50.140">
    <property type="entry name" value="Nucleic acid-binding proteins"/>
    <property type="match status" value="1"/>
</dbReference>
<feature type="domain" description="S1 motif" evidence="1">
    <location>
        <begin position="80"/>
        <end position="122"/>
    </location>
</feature>
<dbReference type="GO" id="GO:0005840">
    <property type="term" value="C:ribosome"/>
    <property type="evidence" value="ECO:0007669"/>
    <property type="project" value="UniProtKB-KW"/>
</dbReference>
<organism evidence="2">
    <name type="scientific">mine drainage metagenome</name>
    <dbReference type="NCBI Taxonomy" id="410659"/>
    <lineage>
        <taxon>unclassified sequences</taxon>
        <taxon>metagenomes</taxon>
        <taxon>ecological metagenomes</taxon>
    </lineage>
</organism>
<dbReference type="InterPro" id="IPR003029">
    <property type="entry name" value="S1_domain"/>
</dbReference>
<keyword evidence="2" id="KW-0687">Ribonucleoprotein</keyword>
<protein>
    <submittedName>
        <fullName evidence="2">30S ribosomal protein S1</fullName>
    </submittedName>
</protein>
<feature type="non-terminal residue" evidence="2">
    <location>
        <position position="122"/>
    </location>
</feature>
<reference evidence="2" key="2">
    <citation type="journal article" date="2014" name="ISME J.">
        <title>Microbial stratification in low pH oxic and suboxic macroscopic growths along an acid mine drainage.</title>
        <authorList>
            <person name="Mendez-Garcia C."/>
            <person name="Mesa V."/>
            <person name="Sprenger R.R."/>
            <person name="Richter M."/>
            <person name="Diez M.S."/>
            <person name="Solano J."/>
            <person name="Bargiela R."/>
            <person name="Golyshina O.V."/>
            <person name="Manteca A."/>
            <person name="Ramos J.L."/>
            <person name="Gallego J.R."/>
            <person name="Llorente I."/>
            <person name="Martins Dos Santos V.A."/>
            <person name="Jensen O.N."/>
            <person name="Pelaez A.I."/>
            <person name="Sanchez J."/>
            <person name="Ferrer M."/>
        </authorList>
    </citation>
    <scope>NUCLEOTIDE SEQUENCE</scope>
</reference>
<name>T0ZZH7_9ZZZZ</name>
<dbReference type="InterPro" id="IPR035104">
    <property type="entry name" value="Ribosomal_protein_S1-like"/>
</dbReference>